<evidence type="ECO:0000313" key="3">
    <source>
        <dbReference type="EMBL" id="NYD32596.1"/>
    </source>
</evidence>
<evidence type="ECO:0000256" key="1">
    <source>
        <dbReference type="SAM" id="MobiDB-lite"/>
    </source>
</evidence>
<dbReference type="InterPro" id="IPR000792">
    <property type="entry name" value="Tscrpt_reg_LuxR_C"/>
</dbReference>
<dbReference type="RefSeq" id="WP_179728750.1">
    <property type="nucleotide sequence ID" value="NZ_BAABEF010000001.1"/>
</dbReference>
<dbReference type="EMBL" id="JACCBF010000001">
    <property type="protein sequence ID" value="NYD32596.1"/>
    <property type="molecule type" value="Genomic_DNA"/>
</dbReference>
<dbReference type="Gene3D" id="1.10.10.10">
    <property type="entry name" value="Winged helix-like DNA-binding domain superfamily/Winged helix DNA-binding domain"/>
    <property type="match status" value="1"/>
</dbReference>
<feature type="compositionally biased region" description="Low complexity" evidence="1">
    <location>
        <begin position="113"/>
        <end position="130"/>
    </location>
</feature>
<dbReference type="AlphaFoldDB" id="A0A852RTP5"/>
<dbReference type="PRINTS" id="PR00038">
    <property type="entry name" value="HTHLUXR"/>
</dbReference>
<dbReference type="InterPro" id="IPR036388">
    <property type="entry name" value="WH-like_DNA-bd_sf"/>
</dbReference>
<dbReference type="Proteomes" id="UP000582231">
    <property type="component" value="Unassembled WGS sequence"/>
</dbReference>
<feature type="domain" description="HTH luxR-type" evidence="2">
    <location>
        <begin position="15"/>
        <end position="72"/>
    </location>
</feature>
<dbReference type="GO" id="GO:0006355">
    <property type="term" value="P:regulation of DNA-templated transcription"/>
    <property type="evidence" value="ECO:0007669"/>
    <property type="project" value="InterPro"/>
</dbReference>
<comment type="caution">
    <text evidence="3">The sequence shown here is derived from an EMBL/GenBank/DDBJ whole genome shotgun (WGS) entry which is preliminary data.</text>
</comment>
<dbReference type="SMART" id="SM00421">
    <property type="entry name" value="HTH_LUXR"/>
    <property type="match status" value="1"/>
</dbReference>
<organism evidence="3 4">
    <name type="scientific">Nocardioides kongjuensis</name>
    <dbReference type="NCBI Taxonomy" id="349522"/>
    <lineage>
        <taxon>Bacteria</taxon>
        <taxon>Bacillati</taxon>
        <taxon>Actinomycetota</taxon>
        <taxon>Actinomycetes</taxon>
        <taxon>Propionibacteriales</taxon>
        <taxon>Nocardioidaceae</taxon>
        <taxon>Nocardioides</taxon>
    </lineage>
</organism>
<reference evidence="3 4" key="1">
    <citation type="submission" date="2020-07" db="EMBL/GenBank/DDBJ databases">
        <title>Sequencing the genomes of 1000 actinobacteria strains.</title>
        <authorList>
            <person name="Klenk H.-P."/>
        </authorList>
    </citation>
    <scope>NUCLEOTIDE SEQUENCE [LARGE SCALE GENOMIC DNA]</scope>
    <source>
        <strain evidence="3 4">DSM 19082</strain>
    </source>
</reference>
<evidence type="ECO:0000259" key="2">
    <source>
        <dbReference type="SMART" id="SM00421"/>
    </source>
</evidence>
<sequence>MTMLELTYLAATSRLDRLGIRERQVLRLIALGQSESAIAAQLGLSPETTAALCSGVFRTLGLRPTPYLSKRLLAVLTLRQSELDRSSRSRPVGGRCDANGWPVLTQDGPPAFPFSARAPRSAPSPSSRAG</sequence>
<dbReference type="SUPFAM" id="SSF46894">
    <property type="entry name" value="C-terminal effector domain of the bipartite response regulators"/>
    <property type="match status" value="1"/>
</dbReference>
<protein>
    <submittedName>
        <fullName evidence="3">DNA-binding CsgD family transcriptional regulator</fullName>
    </submittedName>
</protein>
<name>A0A852RTP5_9ACTN</name>
<keyword evidence="3" id="KW-0238">DNA-binding</keyword>
<feature type="region of interest" description="Disordered" evidence="1">
    <location>
        <begin position="84"/>
        <end position="130"/>
    </location>
</feature>
<evidence type="ECO:0000313" key="4">
    <source>
        <dbReference type="Proteomes" id="UP000582231"/>
    </source>
</evidence>
<dbReference type="GO" id="GO:0003677">
    <property type="term" value="F:DNA binding"/>
    <property type="evidence" value="ECO:0007669"/>
    <property type="project" value="UniProtKB-KW"/>
</dbReference>
<accession>A0A852RTP5</accession>
<keyword evidence="4" id="KW-1185">Reference proteome</keyword>
<gene>
    <name evidence="3" type="ORF">BJ958_004142</name>
</gene>
<dbReference type="InterPro" id="IPR016032">
    <property type="entry name" value="Sig_transdc_resp-reg_C-effctor"/>
</dbReference>
<proteinExistence type="predicted"/>
<dbReference type="Pfam" id="PF00196">
    <property type="entry name" value="GerE"/>
    <property type="match status" value="1"/>
</dbReference>